<evidence type="ECO:0000256" key="2">
    <source>
        <dbReference type="ARBA" id="ARBA00022737"/>
    </source>
</evidence>
<feature type="region of interest" description="Disordered" evidence="4">
    <location>
        <begin position="1"/>
        <end position="56"/>
    </location>
</feature>
<dbReference type="Proteomes" id="UP001461498">
    <property type="component" value="Unassembled WGS sequence"/>
</dbReference>
<feature type="compositionally biased region" description="Polar residues" evidence="4">
    <location>
        <begin position="1"/>
        <end position="13"/>
    </location>
</feature>
<feature type="repeat" description="WD" evidence="3">
    <location>
        <begin position="193"/>
        <end position="234"/>
    </location>
</feature>
<evidence type="ECO:0000313" key="6">
    <source>
        <dbReference type="Proteomes" id="UP001461498"/>
    </source>
</evidence>
<evidence type="ECO:0000256" key="3">
    <source>
        <dbReference type="PROSITE-ProRule" id="PRU00221"/>
    </source>
</evidence>
<dbReference type="PANTHER" id="PTHR15574">
    <property type="entry name" value="WD REPEAT DOMAIN-CONTAINING FAMILY"/>
    <property type="match status" value="1"/>
</dbReference>
<dbReference type="InterPro" id="IPR036322">
    <property type="entry name" value="WD40_repeat_dom_sf"/>
</dbReference>
<protein>
    <recommendedName>
        <fullName evidence="7">DDB1- and CUL4-associated factor 8</fullName>
    </recommendedName>
</protein>
<dbReference type="InterPro" id="IPR045151">
    <property type="entry name" value="DCAF8"/>
</dbReference>
<feature type="compositionally biased region" description="Polar residues" evidence="4">
    <location>
        <begin position="35"/>
        <end position="44"/>
    </location>
</feature>
<keyword evidence="6" id="KW-1185">Reference proteome</keyword>
<dbReference type="PROSITE" id="PS50082">
    <property type="entry name" value="WD_REPEATS_2"/>
    <property type="match status" value="1"/>
</dbReference>
<dbReference type="Pfam" id="PF00400">
    <property type="entry name" value="WD40"/>
    <property type="match status" value="2"/>
</dbReference>
<evidence type="ECO:0000256" key="4">
    <source>
        <dbReference type="SAM" id="MobiDB-lite"/>
    </source>
</evidence>
<dbReference type="Gene3D" id="2.130.10.10">
    <property type="entry name" value="YVTN repeat-like/Quinoprotein amine dehydrogenase"/>
    <property type="match status" value="2"/>
</dbReference>
<dbReference type="GO" id="GO:0005737">
    <property type="term" value="C:cytoplasm"/>
    <property type="evidence" value="ECO:0007669"/>
    <property type="project" value="TreeGrafter"/>
</dbReference>
<dbReference type="GO" id="GO:0080008">
    <property type="term" value="C:Cul4-RING E3 ubiquitin ligase complex"/>
    <property type="evidence" value="ECO:0007669"/>
    <property type="project" value="TreeGrafter"/>
</dbReference>
<gene>
    <name evidence="5" type="ORF">O3M35_007866</name>
</gene>
<keyword evidence="1 3" id="KW-0853">WD repeat</keyword>
<dbReference type="InterPro" id="IPR001680">
    <property type="entry name" value="WD40_rpt"/>
</dbReference>
<dbReference type="PANTHER" id="PTHR15574:SF21">
    <property type="entry name" value="DDB1- AND CUL4-ASSOCIATED FACTOR 8"/>
    <property type="match status" value="1"/>
</dbReference>
<dbReference type="InterPro" id="IPR015943">
    <property type="entry name" value="WD40/YVTN_repeat-like_dom_sf"/>
</dbReference>
<organism evidence="5 6">
    <name type="scientific">Rhynocoris fuscipes</name>
    <dbReference type="NCBI Taxonomy" id="488301"/>
    <lineage>
        <taxon>Eukaryota</taxon>
        <taxon>Metazoa</taxon>
        <taxon>Ecdysozoa</taxon>
        <taxon>Arthropoda</taxon>
        <taxon>Hexapoda</taxon>
        <taxon>Insecta</taxon>
        <taxon>Pterygota</taxon>
        <taxon>Neoptera</taxon>
        <taxon>Paraneoptera</taxon>
        <taxon>Hemiptera</taxon>
        <taxon>Heteroptera</taxon>
        <taxon>Panheteroptera</taxon>
        <taxon>Cimicomorpha</taxon>
        <taxon>Reduviidae</taxon>
        <taxon>Harpactorinae</taxon>
        <taxon>Harpactorini</taxon>
        <taxon>Rhynocoris</taxon>
    </lineage>
</organism>
<comment type="caution">
    <text evidence="5">The sequence shown here is derived from an EMBL/GenBank/DDBJ whole genome shotgun (WGS) entry which is preliminary data.</text>
</comment>
<proteinExistence type="predicted"/>
<dbReference type="AlphaFoldDB" id="A0AAW1DDI1"/>
<keyword evidence="2" id="KW-0677">Repeat</keyword>
<dbReference type="EMBL" id="JAPXFL010000004">
    <property type="protein sequence ID" value="KAK9508139.1"/>
    <property type="molecule type" value="Genomic_DNA"/>
</dbReference>
<evidence type="ECO:0000256" key="1">
    <source>
        <dbReference type="ARBA" id="ARBA00022574"/>
    </source>
</evidence>
<sequence length="589" mass="66726">MENNNGKTGTEGSNPEVRNHVNSVPQDGSGEGNRSPLTTTSTVDNEGMNITLEEPDSIDFERSEDNTFERRRHRRSILNFDEESANDIMDNLIDEQDQASSEDDEFDVGTDCDMWFVENSSSDSPERSETPTTAVTTAHVKTLISKPKPPHTWFIIKELKRRELGMNRMPENFTRKFYGSLHAVQRLELMYKLEEHTGCVNAINFNRSGTRLVSASDDRRAVIWDWATGKCLQAFNTGHESNVFQAKFLSLIGEEHIVTCSRDGQVRLALQNGSGIYDHTTKLVQHSKACHKISLLPHDPHVILSAGEDSTVFSIDIRERQATRLLMHVKHDMKKIRLYSIHANPMTSNEIVIGGEDAYIRIYDRRNISSDGVAPILFKPAQVLKPYSAYVTCAVFNYNGTEVLGSYNDDDIYLFDAKAPSNSPSIHKYEGHRNSQTVKGVNFFGPRSEFVISGSDCGHIYLWDKNTESIVQWMRGDEDGVINCLEPHPWIPVLATSGLDSDVKIWIPSYEQDPKMEGLQETLLKNIRNKETRKNFLPGRDPFSEVIILGRWMRHLRYLEQNRRGGSSTPDPFTQRDDLFEASSASSSD</sequence>
<accession>A0AAW1DDI1</accession>
<feature type="region of interest" description="Disordered" evidence="4">
    <location>
        <begin position="563"/>
        <end position="589"/>
    </location>
</feature>
<dbReference type="SMART" id="SM00320">
    <property type="entry name" value="WD40"/>
    <property type="match status" value="7"/>
</dbReference>
<evidence type="ECO:0008006" key="7">
    <source>
        <dbReference type="Google" id="ProtNLM"/>
    </source>
</evidence>
<dbReference type="PROSITE" id="PS50294">
    <property type="entry name" value="WD_REPEATS_REGION"/>
    <property type="match status" value="1"/>
</dbReference>
<dbReference type="SUPFAM" id="SSF50978">
    <property type="entry name" value="WD40 repeat-like"/>
    <property type="match status" value="1"/>
</dbReference>
<evidence type="ECO:0000313" key="5">
    <source>
        <dbReference type="EMBL" id="KAK9508139.1"/>
    </source>
</evidence>
<reference evidence="5 6" key="1">
    <citation type="submission" date="2022-12" db="EMBL/GenBank/DDBJ databases">
        <title>Chromosome-level genome assembly of true bugs.</title>
        <authorList>
            <person name="Ma L."/>
            <person name="Li H."/>
        </authorList>
    </citation>
    <scope>NUCLEOTIDE SEQUENCE [LARGE SCALE GENOMIC DNA]</scope>
    <source>
        <strain evidence="5">Lab_2022b</strain>
    </source>
</reference>
<name>A0AAW1DDI1_9HEMI</name>